<evidence type="ECO:0000256" key="2">
    <source>
        <dbReference type="ARBA" id="ARBA00022448"/>
    </source>
</evidence>
<keyword evidence="3 6" id="KW-0812">Transmembrane</keyword>
<feature type="transmembrane region" description="Helical" evidence="6">
    <location>
        <begin position="426"/>
        <end position="447"/>
    </location>
</feature>
<keyword evidence="2" id="KW-0813">Transport</keyword>
<comment type="subcellular location">
    <subcellularLocation>
        <location evidence="1">Cell membrane</location>
        <topology evidence="1">Multi-pass membrane protein</topology>
    </subcellularLocation>
</comment>
<dbReference type="Pfam" id="PF07690">
    <property type="entry name" value="MFS_1"/>
    <property type="match status" value="1"/>
</dbReference>
<feature type="transmembrane region" description="Helical" evidence="6">
    <location>
        <begin position="12"/>
        <end position="31"/>
    </location>
</feature>
<dbReference type="PANTHER" id="PTHR42718">
    <property type="entry name" value="MAJOR FACILITATOR SUPERFAMILY MULTIDRUG TRANSPORTER MFSC"/>
    <property type="match status" value="1"/>
</dbReference>
<evidence type="ECO:0000313" key="9">
    <source>
        <dbReference type="Proteomes" id="UP000199103"/>
    </source>
</evidence>
<feature type="transmembrane region" description="Helical" evidence="6">
    <location>
        <begin position="359"/>
        <end position="382"/>
    </location>
</feature>
<feature type="transmembrane region" description="Helical" evidence="6">
    <location>
        <begin position="203"/>
        <end position="221"/>
    </location>
</feature>
<evidence type="ECO:0000313" key="8">
    <source>
        <dbReference type="EMBL" id="SDT21767.1"/>
    </source>
</evidence>
<dbReference type="Gene3D" id="1.20.1250.20">
    <property type="entry name" value="MFS general substrate transporter like domains"/>
    <property type="match status" value="1"/>
</dbReference>
<gene>
    <name evidence="8" type="ORF">SAMN04489812_4624</name>
</gene>
<dbReference type="InterPro" id="IPR011701">
    <property type="entry name" value="MFS"/>
</dbReference>
<organism evidence="8 9">
    <name type="scientific">Microlunatus soli</name>
    <dbReference type="NCBI Taxonomy" id="630515"/>
    <lineage>
        <taxon>Bacteria</taxon>
        <taxon>Bacillati</taxon>
        <taxon>Actinomycetota</taxon>
        <taxon>Actinomycetes</taxon>
        <taxon>Propionibacteriales</taxon>
        <taxon>Propionibacteriaceae</taxon>
        <taxon>Microlunatus</taxon>
    </lineage>
</organism>
<dbReference type="EMBL" id="LT629772">
    <property type="protein sequence ID" value="SDT21767.1"/>
    <property type="molecule type" value="Genomic_DNA"/>
</dbReference>
<dbReference type="PANTHER" id="PTHR42718:SF9">
    <property type="entry name" value="MAJOR FACILITATOR SUPERFAMILY MULTIDRUG TRANSPORTER MFSC"/>
    <property type="match status" value="1"/>
</dbReference>
<dbReference type="CDD" id="cd17321">
    <property type="entry name" value="MFS_MMR_MDR_like"/>
    <property type="match status" value="1"/>
</dbReference>
<feature type="transmembrane region" description="Helical" evidence="6">
    <location>
        <begin position="403"/>
        <end position="420"/>
    </location>
</feature>
<feature type="transmembrane region" description="Helical" evidence="6">
    <location>
        <begin position="171"/>
        <end position="191"/>
    </location>
</feature>
<protein>
    <submittedName>
        <fullName evidence="8">MFS transporter, DHA2 family, methylenomycin A resistance protein</fullName>
    </submittedName>
</protein>
<dbReference type="GO" id="GO:0005886">
    <property type="term" value="C:plasma membrane"/>
    <property type="evidence" value="ECO:0007669"/>
    <property type="project" value="UniProtKB-SubCell"/>
</dbReference>
<feature type="transmembrane region" description="Helical" evidence="6">
    <location>
        <begin position="144"/>
        <end position="165"/>
    </location>
</feature>
<keyword evidence="4 6" id="KW-1133">Transmembrane helix</keyword>
<feature type="transmembrane region" description="Helical" evidence="6">
    <location>
        <begin position="111"/>
        <end position="132"/>
    </location>
</feature>
<evidence type="ECO:0000256" key="1">
    <source>
        <dbReference type="ARBA" id="ARBA00004651"/>
    </source>
</evidence>
<feature type="transmembrane region" description="Helical" evidence="6">
    <location>
        <begin position="269"/>
        <end position="292"/>
    </location>
</feature>
<sequence length="457" mass="45788">MEPGGPPATGVLRSTALIALSLTFGLVQFDATVVNVALPTLRRDLGGSIGAAQWVVDGYAVPFAACMLAAGAWGDRIGHRRSCLIGFGLFGLSSLLSGLAAGWQLLIIGRVLQGVAAAIMLPPSLAMIGRLYPERRSRSRALGIWGGVATSGFAAGPIVGGLLITHAGWPAIFLINIPIVILVGAAIAITAPPDRPRPRRLDPVGTLLGTGSLAALAGAIIESGQGRPAVGLGLLVLAVITATGFVAVERRSAGPTMPPGLFRPAGFRWAIVTGFGFNFAMYGALLCVSLVLQSDFGFSALDGGLAVLPMALVVSIGATGSGFLAARLGPRRPMLAGFGLAAAGSVVIALGTWQRSPVLIITGLTVIGLCSLAMPAMTSVALNAAPADHAGLAGGALNTARQLGGAIGVAVLGALLNAGGPRDGATVALLVGTMVCGLAVVSAVRATTDDESAGRAR</sequence>
<feature type="transmembrane region" description="Helical" evidence="6">
    <location>
        <begin position="333"/>
        <end position="353"/>
    </location>
</feature>
<dbReference type="Proteomes" id="UP000199103">
    <property type="component" value="Chromosome I"/>
</dbReference>
<keyword evidence="5 6" id="KW-0472">Membrane</keyword>
<keyword evidence="9" id="KW-1185">Reference proteome</keyword>
<dbReference type="InterPro" id="IPR020846">
    <property type="entry name" value="MFS_dom"/>
</dbReference>
<feature type="transmembrane region" description="Helical" evidence="6">
    <location>
        <begin position="227"/>
        <end position="248"/>
    </location>
</feature>
<dbReference type="PROSITE" id="PS50850">
    <property type="entry name" value="MFS"/>
    <property type="match status" value="1"/>
</dbReference>
<dbReference type="SUPFAM" id="SSF103473">
    <property type="entry name" value="MFS general substrate transporter"/>
    <property type="match status" value="1"/>
</dbReference>
<evidence type="ECO:0000256" key="5">
    <source>
        <dbReference type="ARBA" id="ARBA00023136"/>
    </source>
</evidence>
<feature type="domain" description="Major facilitator superfamily (MFS) profile" evidence="7">
    <location>
        <begin position="16"/>
        <end position="451"/>
    </location>
</feature>
<dbReference type="InterPro" id="IPR036259">
    <property type="entry name" value="MFS_trans_sf"/>
</dbReference>
<dbReference type="STRING" id="630515.SAMN04489812_4624"/>
<accession>A0A1H1YJZ6</accession>
<dbReference type="GO" id="GO:0022857">
    <property type="term" value="F:transmembrane transporter activity"/>
    <property type="evidence" value="ECO:0007669"/>
    <property type="project" value="InterPro"/>
</dbReference>
<evidence type="ECO:0000256" key="3">
    <source>
        <dbReference type="ARBA" id="ARBA00022692"/>
    </source>
</evidence>
<evidence type="ECO:0000256" key="4">
    <source>
        <dbReference type="ARBA" id="ARBA00022989"/>
    </source>
</evidence>
<dbReference type="AlphaFoldDB" id="A0A1H1YJZ6"/>
<evidence type="ECO:0000259" key="7">
    <source>
        <dbReference type="PROSITE" id="PS50850"/>
    </source>
</evidence>
<proteinExistence type="predicted"/>
<feature type="transmembrane region" description="Helical" evidence="6">
    <location>
        <begin position="51"/>
        <end position="72"/>
    </location>
</feature>
<name>A0A1H1YJZ6_9ACTN</name>
<evidence type="ECO:0000256" key="6">
    <source>
        <dbReference type="SAM" id="Phobius"/>
    </source>
</evidence>
<feature type="transmembrane region" description="Helical" evidence="6">
    <location>
        <begin position="84"/>
        <end position="105"/>
    </location>
</feature>
<reference evidence="8 9" key="1">
    <citation type="submission" date="2016-10" db="EMBL/GenBank/DDBJ databases">
        <authorList>
            <person name="de Groot N.N."/>
        </authorList>
    </citation>
    <scope>NUCLEOTIDE SEQUENCE [LARGE SCALE GENOMIC DNA]</scope>
    <source>
        <strain evidence="8 9">DSM 21800</strain>
    </source>
</reference>
<feature type="transmembrane region" description="Helical" evidence="6">
    <location>
        <begin position="304"/>
        <end position="326"/>
    </location>
</feature>
<dbReference type="Gene3D" id="1.20.1720.10">
    <property type="entry name" value="Multidrug resistance protein D"/>
    <property type="match status" value="1"/>
</dbReference>